<dbReference type="OrthoDB" id="446232at2759"/>
<name>A0A812W1Q3_SYMPI</name>
<reference evidence="1" key="1">
    <citation type="submission" date="2021-02" db="EMBL/GenBank/DDBJ databases">
        <authorList>
            <person name="Dougan E. K."/>
            <person name="Rhodes N."/>
            <person name="Thang M."/>
            <person name="Chan C."/>
        </authorList>
    </citation>
    <scope>NUCLEOTIDE SEQUENCE</scope>
</reference>
<sequence>MGHVQGKDARELVWSGGRSEIARRGWPGVDAPGLVISGESFVIEMSRLMKIGSGEEVAYGYRLIAEAQLAPSTVKSMHLACNASEYVCASILSECGGDEEEALRRYGNAEVRRKWEELESLSEQRKQSLGLRSGGCFVASEASAAEDSWLLGARIDLGAATLSFAARETLRPMPNDCFSDQDYQEALGSERPNVLPDSLTAICINVFVQVAAEFSAAPEFTLPLDLGKGIKLERSGNAQQVPFVFHPQANGTSIFWRGEAWINVAMTELPSHLRKHRRRQEVFQALLDTPACDPSLQNQPEPWHCTVAGPWWKEAQWYGRPSEHSSGDVLMSAVHSGSSSFWLEFEVLASGLVVAYRLHEYGRCAFREAVWTSQRRLSLFSADPEDSYELFVTPGELEERAGDLTPLFSYSPSVLLLGAHGRYLPRRPKNSQSRWFSCPLKLHLLPGGLTRVVKELEDGDGPELLDATRAPSSSDLFLFAERLSAVEPLSHVLLWSTITSTTAAEEPQPVDLVEMPRLQLRFRLREGPTIQNGHDGPEVAFAWKLFCDAYGGQLYLESTGHHAIRQLLPNCPYALPPHCMLLRSEAGEAKAPVVKDVVAPLGGLRRRRSYPEPFSTRVSLQVFDDDFLCPAAAYDLPLATGTDLKCASLLSALWLLLCRLLQRDYEGAAKLLPFVSVASAEGHLRSDEKRVFRMALTDTSDRSPDAAVRLRLVHAAVALVQPDEDLARCAFADAASYISHLTHVSQSCCMSLDEELELWSSLSMMRSEMEATNRFIAWRQKVLLAWKQGLSEVNLEWSRHCPGAWLATVLSDEERASYLANPPVTEIDCIGRLSFLLTSIFLLCHHPLDLGPQIGPARNRVASLVACQGSSASLSWNAPNFLLLTGPSCWTWCRASP</sequence>
<evidence type="ECO:0000313" key="1">
    <source>
        <dbReference type="EMBL" id="CAE7664917.1"/>
    </source>
</evidence>
<dbReference type="EMBL" id="CAJNIZ010043637">
    <property type="protein sequence ID" value="CAE7664917.1"/>
    <property type="molecule type" value="Genomic_DNA"/>
</dbReference>
<dbReference type="Proteomes" id="UP000649617">
    <property type="component" value="Unassembled WGS sequence"/>
</dbReference>
<accession>A0A812W1Q3</accession>
<comment type="caution">
    <text evidence="1">The sequence shown here is derived from an EMBL/GenBank/DDBJ whole genome shotgun (WGS) entry which is preliminary data.</text>
</comment>
<evidence type="ECO:0000313" key="2">
    <source>
        <dbReference type="Proteomes" id="UP000649617"/>
    </source>
</evidence>
<keyword evidence="2" id="KW-1185">Reference proteome</keyword>
<protein>
    <submittedName>
        <fullName evidence="1">Uncharacterized protein</fullName>
    </submittedName>
</protein>
<gene>
    <name evidence="1" type="ORF">SPIL2461_LOCUS18161</name>
</gene>
<organism evidence="1 2">
    <name type="scientific">Symbiodinium pilosum</name>
    <name type="common">Dinoflagellate</name>
    <dbReference type="NCBI Taxonomy" id="2952"/>
    <lineage>
        <taxon>Eukaryota</taxon>
        <taxon>Sar</taxon>
        <taxon>Alveolata</taxon>
        <taxon>Dinophyceae</taxon>
        <taxon>Suessiales</taxon>
        <taxon>Symbiodiniaceae</taxon>
        <taxon>Symbiodinium</taxon>
    </lineage>
</organism>
<dbReference type="AlphaFoldDB" id="A0A812W1Q3"/>
<proteinExistence type="predicted"/>